<comment type="similarity">
    <text evidence="1">Belongs to the bacterial solute-binding protein 1 family.</text>
</comment>
<reference evidence="5 6" key="1">
    <citation type="journal article" date="2019" name="Environ. Microbiol.">
        <title>Species interactions and distinct microbial communities in high Arctic permafrost affected cryosols are associated with the CH4 and CO2 gas fluxes.</title>
        <authorList>
            <person name="Altshuler I."/>
            <person name="Hamel J."/>
            <person name="Turney S."/>
            <person name="Magnuson E."/>
            <person name="Levesque R."/>
            <person name="Greer C."/>
            <person name="Whyte L.G."/>
        </authorList>
    </citation>
    <scope>NUCLEOTIDE SEQUENCE [LARGE SCALE GENOMIC DNA]</scope>
    <source>
        <strain evidence="5 6">E6.1</strain>
    </source>
</reference>
<dbReference type="GO" id="GO:0015768">
    <property type="term" value="P:maltose transport"/>
    <property type="evidence" value="ECO:0007669"/>
    <property type="project" value="TreeGrafter"/>
</dbReference>
<dbReference type="Gene3D" id="3.40.190.10">
    <property type="entry name" value="Periplasmic binding protein-like II"/>
    <property type="match status" value="1"/>
</dbReference>
<dbReference type="OrthoDB" id="9762335at2"/>
<dbReference type="InterPro" id="IPR006059">
    <property type="entry name" value="SBP"/>
</dbReference>
<evidence type="ECO:0000313" key="6">
    <source>
        <dbReference type="Proteomes" id="UP000319931"/>
    </source>
</evidence>
<keyword evidence="2" id="KW-0813">Transport</keyword>
<name>A0A502FAU4_9SPHN</name>
<dbReference type="AlphaFoldDB" id="A0A502FAU4"/>
<accession>A0A502FAU4</accession>
<dbReference type="Proteomes" id="UP000319931">
    <property type="component" value="Unassembled WGS sequence"/>
</dbReference>
<keyword evidence="3" id="KW-0732">Signal</keyword>
<dbReference type="SUPFAM" id="SSF53850">
    <property type="entry name" value="Periplasmic binding protein-like II"/>
    <property type="match status" value="1"/>
</dbReference>
<evidence type="ECO:0000313" key="5">
    <source>
        <dbReference type="EMBL" id="TPG46548.1"/>
    </source>
</evidence>
<dbReference type="PANTHER" id="PTHR30061">
    <property type="entry name" value="MALTOSE-BINDING PERIPLASMIC PROTEIN"/>
    <property type="match status" value="1"/>
</dbReference>
<evidence type="ECO:0000256" key="3">
    <source>
        <dbReference type="ARBA" id="ARBA00022729"/>
    </source>
</evidence>
<dbReference type="Pfam" id="PF13416">
    <property type="entry name" value="SBP_bac_8"/>
    <property type="match status" value="1"/>
</dbReference>
<gene>
    <name evidence="5" type="ORF">EAH76_23320</name>
</gene>
<protein>
    <submittedName>
        <fullName evidence="5">Extracellular solute-binding protein</fullName>
    </submittedName>
</protein>
<comment type="caution">
    <text evidence="5">The sequence shown here is derived from an EMBL/GenBank/DDBJ whole genome shotgun (WGS) entry which is preliminary data.</text>
</comment>
<dbReference type="EMBL" id="RCZC01000013">
    <property type="protein sequence ID" value="TPG46548.1"/>
    <property type="molecule type" value="Genomic_DNA"/>
</dbReference>
<keyword evidence="6" id="KW-1185">Reference proteome</keyword>
<evidence type="ECO:0000256" key="1">
    <source>
        <dbReference type="ARBA" id="ARBA00008520"/>
    </source>
</evidence>
<evidence type="ECO:0000256" key="2">
    <source>
        <dbReference type="ARBA" id="ARBA00022448"/>
    </source>
</evidence>
<sequence length="434" mass="46887">MRTVGKRCGIAAGLALLFALGGCSDQRRVDGRIDLSLWRHQAGDVEESAGRYAIARFEASQSKWHITPQSLPQGGYTQSIVAASLAGQLPCLMTVDQPMVASFVQAGHLRPLDGLIPAAVVAQLNPAAQGRYQGHLYSVGQFDAGLAIFTRRSALDRIGARIPTLDHPWSLAEFDDILGKLKATGAYKYPLDLATRDPKADWWTYAFTPMLQSFGGDLVDRATMRNADGALNGPAAQRFGTWFQSLFVRGLVDRREPDDRAFVTGRAAMAYTGNWWAPDYRKAAGDDLLILPPPDFGRGTVIGGGSWQWAISSTCAHPNGAAAFLRFLLRPDEIARMADDAGMIPVSEAGAALSTDFRRGGKSRAFFDLMQRFARQRPATPAFSAISNSFFFALQNIADGKDPHDALDDATDAVDQAIADAGSTPAPQPGKVRE</sequence>
<dbReference type="PANTHER" id="PTHR30061:SF50">
    <property type="entry name" value="MALTOSE_MALTODEXTRIN-BINDING PERIPLASMIC PROTEIN"/>
    <property type="match status" value="1"/>
</dbReference>
<evidence type="ECO:0000256" key="4">
    <source>
        <dbReference type="SAM" id="MobiDB-lite"/>
    </source>
</evidence>
<dbReference type="GO" id="GO:0055052">
    <property type="term" value="C:ATP-binding cassette (ABC) transporter complex, substrate-binding subunit-containing"/>
    <property type="evidence" value="ECO:0007669"/>
    <property type="project" value="TreeGrafter"/>
</dbReference>
<dbReference type="GO" id="GO:1901982">
    <property type="term" value="F:maltose binding"/>
    <property type="evidence" value="ECO:0007669"/>
    <property type="project" value="TreeGrafter"/>
</dbReference>
<dbReference type="GO" id="GO:0042956">
    <property type="term" value="P:maltodextrin transmembrane transport"/>
    <property type="evidence" value="ECO:0007669"/>
    <property type="project" value="TreeGrafter"/>
</dbReference>
<feature type="region of interest" description="Disordered" evidence="4">
    <location>
        <begin position="403"/>
        <end position="434"/>
    </location>
</feature>
<dbReference type="PROSITE" id="PS51257">
    <property type="entry name" value="PROKAR_LIPOPROTEIN"/>
    <property type="match status" value="1"/>
</dbReference>
<organism evidence="5 6">
    <name type="scientific">Sphingomonas glacialis</name>
    <dbReference type="NCBI Taxonomy" id="658225"/>
    <lineage>
        <taxon>Bacteria</taxon>
        <taxon>Pseudomonadati</taxon>
        <taxon>Pseudomonadota</taxon>
        <taxon>Alphaproteobacteria</taxon>
        <taxon>Sphingomonadales</taxon>
        <taxon>Sphingomonadaceae</taxon>
        <taxon>Sphingomonas</taxon>
    </lineage>
</organism>
<proteinExistence type="inferred from homology"/>